<keyword evidence="7" id="KW-0732">Signal</keyword>
<evidence type="ECO:0000256" key="6">
    <source>
        <dbReference type="SAM" id="MobiDB-lite"/>
    </source>
</evidence>
<keyword evidence="4" id="KW-0472">Membrane</keyword>
<evidence type="ECO:0000313" key="10">
    <source>
        <dbReference type="Proteomes" id="UP001432027"/>
    </source>
</evidence>
<dbReference type="FunFam" id="3.40.30.10:FF:000300">
    <property type="entry name" value="Blast:Protein disulfide-isomerase TMX3"/>
    <property type="match status" value="1"/>
</dbReference>
<accession>A0AAV5TYM9</accession>
<dbReference type="InterPro" id="IPR017937">
    <property type="entry name" value="Thioredoxin_CS"/>
</dbReference>
<keyword evidence="2" id="KW-0812">Transmembrane</keyword>
<evidence type="ECO:0000256" key="2">
    <source>
        <dbReference type="ARBA" id="ARBA00022692"/>
    </source>
</evidence>
<dbReference type="Pfam" id="PF00085">
    <property type="entry name" value="Thioredoxin"/>
    <property type="match status" value="1"/>
</dbReference>
<evidence type="ECO:0000259" key="8">
    <source>
        <dbReference type="PROSITE" id="PS51352"/>
    </source>
</evidence>
<dbReference type="InterPro" id="IPR013766">
    <property type="entry name" value="Thioredoxin_domain"/>
</dbReference>
<dbReference type="Gene3D" id="3.40.30.10">
    <property type="entry name" value="Glutaredoxin"/>
    <property type="match status" value="1"/>
</dbReference>
<dbReference type="GO" id="GO:0005789">
    <property type="term" value="C:endoplasmic reticulum membrane"/>
    <property type="evidence" value="ECO:0007669"/>
    <property type="project" value="UniProtKB-SubCell"/>
</dbReference>
<comment type="subcellular location">
    <subcellularLocation>
        <location evidence="1">Endoplasmic reticulum membrane</location>
        <topology evidence="1">Single-pass membrane protein</topology>
    </subcellularLocation>
</comment>
<dbReference type="InterPro" id="IPR036249">
    <property type="entry name" value="Thioredoxin-like_sf"/>
</dbReference>
<evidence type="ECO:0000256" key="3">
    <source>
        <dbReference type="ARBA" id="ARBA00022989"/>
    </source>
</evidence>
<dbReference type="EMBL" id="BTSX01000005">
    <property type="protein sequence ID" value="GMS99586.1"/>
    <property type="molecule type" value="Genomic_DNA"/>
</dbReference>
<dbReference type="SUPFAM" id="SSF52833">
    <property type="entry name" value="Thioredoxin-like"/>
    <property type="match status" value="1"/>
</dbReference>
<dbReference type="PRINTS" id="PR00421">
    <property type="entry name" value="THIOREDOXIN"/>
</dbReference>
<dbReference type="PROSITE" id="PS00194">
    <property type="entry name" value="THIOREDOXIN_1"/>
    <property type="match status" value="1"/>
</dbReference>
<dbReference type="InterPro" id="IPR052250">
    <property type="entry name" value="PDI_TMX3"/>
</dbReference>
<evidence type="ECO:0000256" key="7">
    <source>
        <dbReference type="SAM" id="SignalP"/>
    </source>
</evidence>
<proteinExistence type="predicted"/>
<evidence type="ECO:0000256" key="5">
    <source>
        <dbReference type="ARBA" id="ARBA00045246"/>
    </source>
</evidence>
<dbReference type="PROSITE" id="PS51352">
    <property type="entry name" value="THIOREDOXIN_2"/>
    <property type="match status" value="1"/>
</dbReference>
<organism evidence="9 10">
    <name type="scientific">Pristionchus entomophagus</name>
    <dbReference type="NCBI Taxonomy" id="358040"/>
    <lineage>
        <taxon>Eukaryota</taxon>
        <taxon>Metazoa</taxon>
        <taxon>Ecdysozoa</taxon>
        <taxon>Nematoda</taxon>
        <taxon>Chromadorea</taxon>
        <taxon>Rhabditida</taxon>
        <taxon>Rhabditina</taxon>
        <taxon>Diplogasteromorpha</taxon>
        <taxon>Diplogasteroidea</taxon>
        <taxon>Neodiplogasteridae</taxon>
        <taxon>Pristionchus</taxon>
    </lineage>
</organism>
<sequence length="467" mass="52521">AVRERDRGTMLLSSLWFVGLLAVASEATNIPTAVVLLSDRFLEVKNEGYWFVKFYAPWCAHCKRMAPVWEHVGHSLADKNPLIRVSSMDCTMYPKPCQELSVTGYPTLMFFRNGQVMQYEGEREKEAMVDFAIKAAAPLVTPIQSLTQYNEIKSASVREPVFLRVTPPEGDETGEGSVAEAYKNAANDLLSKSRFYSISSKIAPQNLKEGHVYVLRDVGIEEFEGEEASSLLPWVYGERLPLLAKASAATLSHLALSDKLIVLVVANQIDRFSTSHPVGIFYSTGLAAAKAARGDEEMRKRLQFAWVDGGSLVSNIAMQPIEPPFVLVLNYTTYEYYLPQDAPEKMTEASLLLWLRETVLSPDTVPLGGRSLLLRVKRLFYEVYTNIVQMFSTQPLLSCCLFGVPIAFLSMITYSLCMADFSVDRDEIYPDEDDEERELLDDSDEDDEEDYGSRPNPVYDDDHEKND</sequence>
<protein>
    <recommendedName>
        <fullName evidence="8">Thioredoxin domain-containing protein</fullName>
    </recommendedName>
</protein>
<keyword evidence="10" id="KW-1185">Reference proteome</keyword>
<evidence type="ECO:0000256" key="4">
    <source>
        <dbReference type="ARBA" id="ARBA00023136"/>
    </source>
</evidence>
<feature type="domain" description="Thioredoxin" evidence="8">
    <location>
        <begin position="16"/>
        <end position="138"/>
    </location>
</feature>
<gene>
    <name evidence="9" type="ORF">PENTCL1PPCAC_21761</name>
</gene>
<name>A0AAV5TYM9_9BILA</name>
<keyword evidence="3" id="KW-1133">Transmembrane helix</keyword>
<dbReference type="Pfam" id="PF13848">
    <property type="entry name" value="Thioredoxin_6"/>
    <property type="match status" value="1"/>
</dbReference>
<dbReference type="AlphaFoldDB" id="A0AAV5TYM9"/>
<evidence type="ECO:0000256" key="1">
    <source>
        <dbReference type="ARBA" id="ARBA00004389"/>
    </source>
</evidence>
<dbReference type="PANTHER" id="PTHR46426">
    <property type="entry name" value="PROTEIN DISULFIDE-ISOMERASE TMX3"/>
    <property type="match status" value="1"/>
</dbReference>
<dbReference type="PANTHER" id="PTHR46426:SF1">
    <property type="entry name" value="PROTEIN DISULFIDE-ISOMERASE TMX3"/>
    <property type="match status" value="1"/>
</dbReference>
<feature type="region of interest" description="Disordered" evidence="6">
    <location>
        <begin position="428"/>
        <end position="467"/>
    </location>
</feature>
<feature type="compositionally biased region" description="Acidic residues" evidence="6">
    <location>
        <begin position="429"/>
        <end position="450"/>
    </location>
</feature>
<comment type="function">
    <text evidence="5">Probable disulfide isomerase, which participates in the folding of proteins containing disulfide bonds. May act as a dithiol oxidase. Acts as a regulator of endoplasmic reticulum-mitochondria contact sites via its ability to regulate redox signals.</text>
</comment>
<feature type="signal peptide" evidence="7">
    <location>
        <begin position="1"/>
        <end position="27"/>
    </location>
</feature>
<feature type="chain" id="PRO_5043585388" description="Thioredoxin domain-containing protein" evidence="7">
    <location>
        <begin position="28"/>
        <end position="467"/>
    </location>
</feature>
<dbReference type="Proteomes" id="UP001432027">
    <property type="component" value="Unassembled WGS sequence"/>
</dbReference>
<feature type="non-terminal residue" evidence="9">
    <location>
        <position position="1"/>
    </location>
</feature>
<comment type="caution">
    <text evidence="9">The sequence shown here is derived from an EMBL/GenBank/DDBJ whole genome shotgun (WGS) entry which is preliminary data.</text>
</comment>
<reference evidence="9" key="1">
    <citation type="submission" date="2023-10" db="EMBL/GenBank/DDBJ databases">
        <title>Genome assembly of Pristionchus species.</title>
        <authorList>
            <person name="Yoshida K."/>
            <person name="Sommer R.J."/>
        </authorList>
    </citation>
    <scope>NUCLEOTIDE SEQUENCE</scope>
    <source>
        <strain evidence="9">RS0144</strain>
    </source>
</reference>
<evidence type="ECO:0000313" key="9">
    <source>
        <dbReference type="EMBL" id="GMS99586.1"/>
    </source>
</evidence>